<dbReference type="NCBIfam" id="NF001898">
    <property type="entry name" value="PRK00654.1-1"/>
    <property type="match status" value="1"/>
</dbReference>
<evidence type="ECO:0000313" key="11">
    <source>
        <dbReference type="Proteomes" id="UP001205748"/>
    </source>
</evidence>
<dbReference type="HAMAP" id="MF_00484">
    <property type="entry name" value="Glycogen_synth"/>
    <property type="match status" value="1"/>
</dbReference>
<accession>A0AAE3HI39</accession>
<reference evidence="10" key="1">
    <citation type="submission" date="2022-07" db="EMBL/GenBank/DDBJ databases">
        <title>Enhanced cultured diversity of the mouse gut microbiota enables custom-made synthetic communities.</title>
        <authorList>
            <person name="Afrizal A."/>
        </authorList>
    </citation>
    <scope>NUCLEOTIDE SEQUENCE</scope>
    <source>
        <strain evidence="10">DSM 28593</strain>
    </source>
</reference>
<comment type="similarity">
    <text evidence="3 7">Belongs to the glycosyltransferase 1 family. Bacterial/plant glycogen synthase subfamily.</text>
</comment>
<dbReference type="NCBIfam" id="TIGR02095">
    <property type="entry name" value="glgA"/>
    <property type="match status" value="1"/>
</dbReference>
<dbReference type="EC" id="2.4.1.21" evidence="7"/>
<evidence type="ECO:0000259" key="9">
    <source>
        <dbReference type="Pfam" id="PF08323"/>
    </source>
</evidence>
<evidence type="ECO:0000313" key="10">
    <source>
        <dbReference type="EMBL" id="MCR1898973.1"/>
    </source>
</evidence>
<keyword evidence="6 7" id="KW-0320">Glycogen biosynthesis</keyword>
<proteinExistence type="inferred from homology"/>
<dbReference type="GO" id="GO:0009011">
    <property type="term" value="F:alpha-1,4-glucan glucosyltransferase (ADP-glucose donor) activity"/>
    <property type="evidence" value="ECO:0007669"/>
    <property type="project" value="UniProtKB-UniRule"/>
</dbReference>
<keyword evidence="11" id="KW-1185">Reference proteome</keyword>
<dbReference type="InterPro" id="IPR001296">
    <property type="entry name" value="Glyco_trans_1"/>
</dbReference>
<comment type="function">
    <text evidence="2 7">Synthesizes alpha-1,4-glucan chains using ADP-glucose.</text>
</comment>
<evidence type="ECO:0000256" key="1">
    <source>
        <dbReference type="ARBA" id="ARBA00001478"/>
    </source>
</evidence>
<organism evidence="10 11">
    <name type="scientific">Irregularibacter muris</name>
    <dbReference type="NCBI Taxonomy" id="1796619"/>
    <lineage>
        <taxon>Bacteria</taxon>
        <taxon>Bacillati</taxon>
        <taxon>Bacillota</taxon>
        <taxon>Clostridia</taxon>
        <taxon>Eubacteriales</taxon>
        <taxon>Eubacteriaceae</taxon>
        <taxon>Irregularibacter</taxon>
    </lineage>
</organism>
<name>A0AAE3HI39_9FIRM</name>
<dbReference type="Gene3D" id="3.40.50.2000">
    <property type="entry name" value="Glycogen Phosphorylase B"/>
    <property type="match status" value="2"/>
</dbReference>
<evidence type="ECO:0000256" key="2">
    <source>
        <dbReference type="ARBA" id="ARBA00002764"/>
    </source>
</evidence>
<keyword evidence="4 7" id="KW-0328">Glycosyltransferase</keyword>
<evidence type="ECO:0000256" key="5">
    <source>
        <dbReference type="ARBA" id="ARBA00022679"/>
    </source>
</evidence>
<feature type="domain" description="Starch synthase catalytic" evidence="9">
    <location>
        <begin position="2"/>
        <end position="237"/>
    </location>
</feature>
<dbReference type="RefSeq" id="WP_257530840.1">
    <property type="nucleotide sequence ID" value="NZ_JANKAS010000006.1"/>
</dbReference>
<dbReference type="AlphaFoldDB" id="A0AAE3HI39"/>
<dbReference type="CDD" id="cd03791">
    <property type="entry name" value="GT5_Glycogen_synthase_DULL1-like"/>
    <property type="match status" value="1"/>
</dbReference>
<comment type="catalytic activity">
    <reaction evidence="1 7">
        <text>[(1-&gt;4)-alpha-D-glucosyl](n) + ADP-alpha-D-glucose = [(1-&gt;4)-alpha-D-glucosyl](n+1) + ADP + H(+)</text>
        <dbReference type="Rhea" id="RHEA:18189"/>
        <dbReference type="Rhea" id="RHEA-COMP:9584"/>
        <dbReference type="Rhea" id="RHEA-COMP:9587"/>
        <dbReference type="ChEBI" id="CHEBI:15378"/>
        <dbReference type="ChEBI" id="CHEBI:15444"/>
        <dbReference type="ChEBI" id="CHEBI:57498"/>
        <dbReference type="ChEBI" id="CHEBI:456216"/>
        <dbReference type="EC" id="2.4.1.21"/>
    </reaction>
</comment>
<evidence type="ECO:0000256" key="4">
    <source>
        <dbReference type="ARBA" id="ARBA00022676"/>
    </source>
</evidence>
<evidence type="ECO:0000256" key="7">
    <source>
        <dbReference type="HAMAP-Rule" id="MF_00484"/>
    </source>
</evidence>
<dbReference type="EMBL" id="JANKAS010000006">
    <property type="protein sequence ID" value="MCR1898973.1"/>
    <property type="molecule type" value="Genomic_DNA"/>
</dbReference>
<dbReference type="InterPro" id="IPR011835">
    <property type="entry name" value="GS/SS"/>
</dbReference>
<dbReference type="Pfam" id="PF00534">
    <property type="entry name" value="Glycos_transf_1"/>
    <property type="match status" value="1"/>
</dbReference>
<keyword evidence="5 7" id="KW-0808">Transferase</keyword>
<dbReference type="Proteomes" id="UP001205748">
    <property type="component" value="Unassembled WGS sequence"/>
</dbReference>
<gene>
    <name evidence="7 10" type="primary">glgA</name>
    <name evidence="10" type="ORF">NSA47_08245</name>
</gene>
<comment type="pathway">
    <text evidence="7">Glycan biosynthesis; glycogen biosynthesis.</text>
</comment>
<dbReference type="Pfam" id="PF08323">
    <property type="entry name" value="Glyco_transf_5"/>
    <property type="match status" value="1"/>
</dbReference>
<dbReference type="SUPFAM" id="SSF53756">
    <property type="entry name" value="UDP-Glycosyltransferase/glycogen phosphorylase"/>
    <property type="match status" value="1"/>
</dbReference>
<dbReference type="NCBIfam" id="NF001899">
    <property type="entry name" value="PRK00654.1-2"/>
    <property type="match status" value="1"/>
</dbReference>
<feature type="domain" description="Glycosyl transferase family 1" evidence="8">
    <location>
        <begin position="293"/>
        <end position="447"/>
    </location>
</feature>
<dbReference type="PANTHER" id="PTHR45825">
    <property type="entry name" value="GRANULE-BOUND STARCH SYNTHASE 1, CHLOROPLASTIC/AMYLOPLASTIC"/>
    <property type="match status" value="1"/>
</dbReference>
<dbReference type="PANTHER" id="PTHR45825:SF11">
    <property type="entry name" value="ALPHA AMYLASE DOMAIN-CONTAINING PROTEIN"/>
    <property type="match status" value="1"/>
</dbReference>
<protein>
    <recommendedName>
        <fullName evidence="7">Glycogen synthase</fullName>
        <ecNumber evidence="7">2.4.1.21</ecNumber>
    </recommendedName>
    <alternativeName>
        <fullName evidence="7">Starch [bacterial glycogen] synthase</fullName>
    </alternativeName>
</protein>
<dbReference type="GO" id="GO:0005978">
    <property type="term" value="P:glycogen biosynthetic process"/>
    <property type="evidence" value="ECO:0007669"/>
    <property type="project" value="UniProtKB-UniRule"/>
</dbReference>
<comment type="caution">
    <text evidence="10">The sequence shown here is derived from an EMBL/GenBank/DDBJ whole genome shotgun (WGS) entry which is preliminary data.</text>
</comment>
<evidence type="ECO:0000256" key="3">
    <source>
        <dbReference type="ARBA" id="ARBA00010281"/>
    </source>
</evidence>
<sequence length="482" mass="55791">MKILYAAAEVVPFVKTGGLADVAFSLPKALKKLGMDIRVILPKYKDIPKKFLDQMSLIKEFEVSLGDNKKYCGIYSLEYQEIPFYFIDNEEYFKREGLYGYWDDGERYSYFSKAIIEFMGQIDFIPDVLHCNDWHTGMVMALLDSYYRKEAPFNKIKKVFTIHNLRYQGIFPKEILRDLLSLGEEYFHLNALEFYGKVNFMKAGIGFSDIITTVSETYAKEIQFSYYGENLDGFLRHHRHQLVGIVNGIDYDIYNPMTDKNIYVPYQTSLKKKQENKISLQKQLGLSPQKHIPLLAMVTRLDSMKGIDLVLHILEELLQLDVQMIVLGTGDKKYEDLLKNLGKKYPEKLSVNTFFSEELAHKIYAGADLFLMPSKFEPCGLSQLIALRYGTLPIVRETGGLKDTVKPYNEYTGEGNGFSFANYNAHDMLHVIKNALNIYQDKEKWAKLVKCALKSDYSWKKSAQKYQELYHTLVKGENFESQ</sequence>
<evidence type="ECO:0000259" key="8">
    <source>
        <dbReference type="Pfam" id="PF00534"/>
    </source>
</evidence>
<dbReference type="InterPro" id="IPR013534">
    <property type="entry name" value="Starch_synth_cat_dom"/>
</dbReference>
<feature type="binding site" evidence="7">
    <location>
        <position position="15"/>
    </location>
    <ligand>
        <name>ADP-alpha-D-glucose</name>
        <dbReference type="ChEBI" id="CHEBI:57498"/>
    </ligand>
</feature>
<evidence type="ECO:0000256" key="6">
    <source>
        <dbReference type="ARBA" id="ARBA00023056"/>
    </source>
</evidence>
<dbReference type="GO" id="GO:0004373">
    <property type="term" value="F:alpha-1,4-glucan glucosyltransferase (UDP-glucose donor) activity"/>
    <property type="evidence" value="ECO:0007669"/>
    <property type="project" value="InterPro"/>
</dbReference>